<organism evidence="4 5">
    <name type="scientific">Prunus armeniaca</name>
    <name type="common">Apricot</name>
    <name type="synonym">Armeniaca vulgaris</name>
    <dbReference type="NCBI Taxonomy" id="36596"/>
    <lineage>
        <taxon>Eukaryota</taxon>
        <taxon>Viridiplantae</taxon>
        <taxon>Streptophyta</taxon>
        <taxon>Embryophyta</taxon>
        <taxon>Tracheophyta</taxon>
        <taxon>Spermatophyta</taxon>
        <taxon>Magnoliopsida</taxon>
        <taxon>eudicotyledons</taxon>
        <taxon>Gunneridae</taxon>
        <taxon>Pentapetalae</taxon>
        <taxon>rosids</taxon>
        <taxon>fabids</taxon>
        <taxon>Rosales</taxon>
        <taxon>Rosaceae</taxon>
        <taxon>Amygdaloideae</taxon>
        <taxon>Amygdaleae</taxon>
        <taxon>Prunus</taxon>
    </lineage>
</organism>
<dbReference type="Gene3D" id="1.20.1440.180">
    <property type="entry name" value="KEN domain"/>
    <property type="match status" value="1"/>
</dbReference>
<name>A0A6J5U548_PRUAR</name>
<dbReference type="PROSITE" id="PS51392">
    <property type="entry name" value="KEN"/>
    <property type="match status" value="1"/>
</dbReference>
<dbReference type="GO" id="GO:0004540">
    <property type="term" value="F:RNA nuclease activity"/>
    <property type="evidence" value="ECO:0007669"/>
    <property type="project" value="InterPro"/>
</dbReference>
<dbReference type="EMBL" id="CAEKDK010000002">
    <property type="protein sequence ID" value="CAB4270757.1"/>
    <property type="molecule type" value="Genomic_DNA"/>
</dbReference>
<evidence type="ECO:0000313" key="4">
    <source>
        <dbReference type="EMBL" id="CAB4270757.1"/>
    </source>
</evidence>
<gene>
    <name evidence="4" type="ORF">CURHAP_LOCUS17041</name>
</gene>
<dbReference type="AlphaFoldDB" id="A0A6J5U548"/>
<sequence>MQDQKEFFHFVETLHAENNKHNQVIGSGVYLYSFKFNPNISQEFYEGYLYFERDGQKVQNVAFVKVVGEHADVKAIEVFHRTRTAIDDVVLRPWTYLFSQQKDFSELPHDTELRKGIWSLCYDRFEHNLKDWTKLAKPKPKGIAYNDKLKLPIKTCDGRLNDFWRDSISELISGVGRIHSKGLYHGKLRLRSNYVFINECMKIINVEGSLDELKSDDERCTEKKKDIFDIFWMLDQVFQSLGENKNNWLECRHFFEFVKDSRTLKLRYDDFIKKVAGHPFLLSADKRINLFDDYECKRTDETTGEDIKLVLGSSEFDTFKSWNNAFLASTGTSTNVDNFMLGVYNYGKYSGDVEDLLRYLRNLKHHYHQHGLAAGSMVDVDRGVSKHFGGFLELLYKKLEI</sequence>
<accession>A0A6J5U548</accession>
<keyword evidence="2" id="KW-0067">ATP-binding</keyword>
<dbReference type="GO" id="GO:0006397">
    <property type="term" value="P:mRNA processing"/>
    <property type="evidence" value="ECO:0007669"/>
    <property type="project" value="InterPro"/>
</dbReference>
<keyword evidence="1" id="KW-0547">Nucleotide-binding</keyword>
<evidence type="ECO:0000313" key="5">
    <source>
        <dbReference type="Proteomes" id="UP000507222"/>
    </source>
</evidence>
<dbReference type="GO" id="GO:0005524">
    <property type="term" value="F:ATP binding"/>
    <property type="evidence" value="ECO:0007669"/>
    <property type="project" value="UniProtKB-KW"/>
</dbReference>
<evidence type="ECO:0000259" key="3">
    <source>
        <dbReference type="PROSITE" id="PS51392"/>
    </source>
</evidence>
<evidence type="ECO:0000256" key="1">
    <source>
        <dbReference type="ARBA" id="ARBA00022741"/>
    </source>
</evidence>
<evidence type="ECO:0000256" key="2">
    <source>
        <dbReference type="ARBA" id="ARBA00022840"/>
    </source>
</evidence>
<protein>
    <recommendedName>
        <fullName evidence="3">KEN domain-containing protein</fullName>
    </recommendedName>
</protein>
<dbReference type="Proteomes" id="UP000507222">
    <property type="component" value="Unassembled WGS sequence"/>
</dbReference>
<dbReference type="InterPro" id="IPR010513">
    <property type="entry name" value="KEN_dom"/>
</dbReference>
<proteinExistence type="predicted"/>
<dbReference type="InterPro" id="IPR038357">
    <property type="entry name" value="KEN_sf"/>
</dbReference>
<feature type="domain" description="KEN" evidence="3">
    <location>
        <begin position="284"/>
        <end position="401"/>
    </location>
</feature>
<reference evidence="4 5" key="1">
    <citation type="submission" date="2020-05" db="EMBL/GenBank/DDBJ databases">
        <authorList>
            <person name="Campoy J."/>
            <person name="Schneeberger K."/>
            <person name="Spophaly S."/>
        </authorList>
    </citation>
    <scope>NUCLEOTIDE SEQUENCE [LARGE SCALE GENOMIC DNA]</scope>
    <source>
        <strain evidence="4">PruArmRojPasFocal</strain>
    </source>
</reference>